<feature type="region of interest" description="Disordered" evidence="1">
    <location>
        <begin position="54"/>
        <end position="88"/>
    </location>
</feature>
<dbReference type="Gene3D" id="1.25.40.10">
    <property type="entry name" value="Tetratricopeptide repeat domain"/>
    <property type="match status" value="1"/>
</dbReference>
<name>A0A6J7XTT8_9ZZZZ</name>
<gene>
    <name evidence="3" type="ORF">UFOPK3554_01215</name>
</gene>
<protein>
    <submittedName>
        <fullName evidence="3">Unannotated protein</fullName>
    </submittedName>
</protein>
<dbReference type="SUPFAM" id="SSF48452">
    <property type="entry name" value="TPR-like"/>
    <property type="match status" value="1"/>
</dbReference>
<evidence type="ECO:0000259" key="2">
    <source>
        <dbReference type="Pfam" id="PF14020"/>
    </source>
</evidence>
<reference evidence="3" key="1">
    <citation type="submission" date="2020-05" db="EMBL/GenBank/DDBJ databases">
        <authorList>
            <person name="Chiriac C."/>
            <person name="Salcher M."/>
            <person name="Ghai R."/>
            <person name="Kavagutti S V."/>
        </authorList>
    </citation>
    <scope>NUCLEOTIDE SEQUENCE</scope>
</reference>
<feature type="compositionally biased region" description="Low complexity" evidence="1">
    <location>
        <begin position="58"/>
        <end position="68"/>
    </location>
</feature>
<dbReference type="AlphaFoldDB" id="A0A6J7XTT8"/>
<proteinExistence type="predicted"/>
<dbReference type="Pfam" id="PF14020">
    <property type="entry name" value="DUF4236"/>
    <property type="match status" value="1"/>
</dbReference>
<evidence type="ECO:0000313" key="3">
    <source>
        <dbReference type="EMBL" id="CAB5241062.1"/>
    </source>
</evidence>
<dbReference type="InterPro" id="IPR011990">
    <property type="entry name" value="TPR-like_helical_dom_sf"/>
</dbReference>
<sequence>MSLRFRRSMKIAPGIRLNFNKNSIGISAGVPGARISLNSKGDIYRSVGIPGTGLSSVTRTSTRGTARQRAARAEQEAQAPTASKVTPSPGLFAGKAERAFYAFLLEIYNPEGHQESGKEIVELADKVIALHPGLELPLKAVQTLHTVGSDETISIAVSLADYLWSKRIELFAHPLAKKYFTGLTVKIQITPGISTNDILNLDTFGFIYVEVLQQVMRTSEALAVLEEMNADQLTAISLADVELELKDYDSVLETTDDIENEDDATALLLIQRGIAFREKGLNDAARESFKKAIAKKDRSEAIINRGLFERHFTYINDHKKSLAIKDLEKILSNESDYPGAMDAINALEKEA</sequence>
<dbReference type="EMBL" id="CAFBSG010000025">
    <property type="protein sequence ID" value="CAB5241062.1"/>
    <property type="molecule type" value="Genomic_DNA"/>
</dbReference>
<evidence type="ECO:0000256" key="1">
    <source>
        <dbReference type="SAM" id="MobiDB-lite"/>
    </source>
</evidence>
<feature type="domain" description="DUF4236" evidence="2">
    <location>
        <begin position="3"/>
        <end position="55"/>
    </location>
</feature>
<dbReference type="InterPro" id="IPR025330">
    <property type="entry name" value="DUF4236"/>
</dbReference>
<accession>A0A6J7XTT8</accession>
<organism evidence="3">
    <name type="scientific">freshwater metagenome</name>
    <dbReference type="NCBI Taxonomy" id="449393"/>
    <lineage>
        <taxon>unclassified sequences</taxon>
        <taxon>metagenomes</taxon>
        <taxon>ecological metagenomes</taxon>
    </lineage>
</organism>